<sequence>MSCVCGLFVVGFHHKKGAEVEFSYPEPSYASELPSQWSCIPSIALPDGAHNFKKDSVFFTLPSLLSKSESLFGVACYRQIDAKDFSCRTAESTRNSIQKSVVVLCRAPLFGILVDRVDLLTDRFLAASSIQEGRTYLREGFHDIEQVLDAVLHDSVKYESALYCSLSAVSFVRAYQRDALVLLKLLLLERRILFSSDIAVNCLSIWLLTLVSLLPGTLAGGLSLCTVVDESWTRDRSCWPMAAYRALSARQEGVKKRESVEEDRTSIASHTEEPVETGIDTLAPNPIQPQKTGFWSTFTKTASAFSARVQAAVAGQTAGTVSGMPMSSNGVVASARSEKTGRDNNNNNNNNNNSASQPRTEVDPPPPTPPPDPWAGLPPLDDGGVFDSPLPTDDWGLPLSLFCRSYLLLPYVPLSRLDLLLSLSDAADEDTRQVQPSPVGHRVRGFLAGTTNPLLCQHNTLAEVVVRTLPLPPDASTSLPPPLLVADDALEPPEPETEQPNIAGELQEKSRPPHAATQSQPSQPTRSTGVFSKLLNRPQSAIRLSPPSDDTACRLRAMPASLHRAAQLSRPDRSFIDYLFQTIELWYAANQYRLVQQQQQQQPSSQEDKDGASSTGASVQPYTYCAPHPTPMEANVIGKEDSPQAPLQQQSDLNAAEVNASSQFSKVDALLQSYSTVLQRFPALADLEAWTRTQFATYVKSLLLTAEGRLNAFADFNSTYVTCFRATHCFLVWRNQYVPTLVAHSELHEPDKSVGLNLDEPADDTVSDTKSLGASSLSEQPSFSAPSPWVHPGRSHPSTEVSDHLVNNLKQFGNLAAGHGRRVMNQCVNGLLRLSSEEAGVPGNSNFVVNLRHGLGRLAENLRTSFDLPSAGEHT</sequence>
<gene>
    <name evidence="4" type="ORF">TR117423</name>
</gene>
<feature type="region of interest" description="Disordered" evidence="2">
    <location>
        <begin position="255"/>
        <end position="287"/>
    </location>
</feature>
<dbReference type="GO" id="GO:0005737">
    <property type="term" value="C:cytoplasm"/>
    <property type="evidence" value="ECO:0007669"/>
    <property type="project" value="TreeGrafter"/>
</dbReference>
<feature type="compositionally biased region" description="Polar residues" evidence="2">
    <location>
        <begin position="319"/>
        <end position="331"/>
    </location>
</feature>
<dbReference type="InterPro" id="IPR018307">
    <property type="entry name" value="ABL9/DENND6_dom"/>
</dbReference>
<feature type="domain" description="UDENN" evidence="3">
    <location>
        <begin position="5"/>
        <end position="396"/>
    </location>
</feature>
<dbReference type="InterPro" id="IPR051731">
    <property type="entry name" value="DENND11/AVL9_GEFs"/>
</dbReference>
<feature type="region of interest" description="Disordered" evidence="2">
    <location>
        <begin position="752"/>
        <end position="800"/>
    </location>
</feature>
<reference evidence="4" key="1">
    <citation type="submission" date="2016-01" db="EMBL/GenBank/DDBJ databases">
        <title>Reference transcriptome for the parasite Schistocephalus solidus: insights into the molecular evolution of parasitism.</title>
        <authorList>
            <person name="Hebert F.O."/>
            <person name="Grambauer S."/>
            <person name="Barber I."/>
            <person name="Landry C.R."/>
            <person name="Aubin-Horth N."/>
        </authorList>
    </citation>
    <scope>NUCLEOTIDE SEQUENCE</scope>
</reference>
<comment type="similarity">
    <text evidence="1">Belongs to the AVL9 family.</text>
</comment>
<proteinExistence type="inferred from homology"/>
<feature type="compositionally biased region" description="Pro residues" evidence="2">
    <location>
        <begin position="363"/>
        <end position="373"/>
    </location>
</feature>
<name>A0A0V0J7Z0_SCHSO</name>
<evidence type="ECO:0000256" key="1">
    <source>
        <dbReference type="ARBA" id="ARBA00038178"/>
    </source>
</evidence>
<evidence type="ECO:0000256" key="2">
    <source>
        <dbReference type="SAM" id="MobiDB-lite"/>
    </source>
</evidence>
<dbReference type="EMBL" id="GEEE01002005">
    <property type="protein sequence ID" value="JAP61220.1"/>
    <property type="molecule type" value="Transcribed_RNA"/>
</dbReference>
<dbReference type="PANTHER" id="PTHR31017">
    <property type="entry name" value="LATE SECRETORY PATHWAY PROTEIN AVL9-RELATED"/>
    <property type="match status" value="1"/>
</dbReference>
<organism evidence="4">
    <name type="scientific">Schistocephalus solidus</name>
    <name type="common">Tapeworm</name>
    <dbReference type="NCBI Taxonomy" id="70667"/>
    <lineage>
        <taxon>Eukaryota</taxon>
        <taxon>Metazoa</taxon>
        <taxon>Spiralia</taxon>
        <taxon>Lophotrochozoa</taxon>
        <taxon>Platyhelminthes</taxon>
        <taxon>Cestoda</taxon>
        <taxon>Eucestoda</taxon>
        <taxon>Diphyllobothriidea</taxon>
        <taxon>Diphyllobothriidae</taxon>
        <taxon>Schistocephalus</taxon>
    </lineage>
</organism>
<feature type="region of interest" description="Disordered" evidence="2">
    <location>
        <begin position="598"/>
        <end position="652"/>
    </location>
</feature>
<accession>A0A0V0J7Z0</accession>
<dbReference type="PANTHER" id="PTHR31017:SF1">
    <property type="entry name" value="LATE SECRETORY PATHWAY PROTEIN AVL9 HOMOLOG"/>
    <property type="match status" value="1"/>
</dbReference>
<feature type="compositionally biased region" description="Basic and acidic residues" evidence="2">
    <location>
        <begin position="255"/>
        <end position="273"/>
    </location>
</feature>
<dbReference type="AlphaFoldDB" id="A0A0V0J7Z0"/>
<feature type="compositionally biased region" description="Low complexity" evidence="2">
    <location>
        <begin position="374"/>
        <end position="383"/>
    </location>
</feature>
<feature type="region of interest" description="Disordered" evidence="2">
    <location>
        <begin position="473"/>
        <end position="529"/>
    </location>
</feature>
<protein>
    <recommendedName>
        <fullName evidence="3">UDENN domain-containing protein</fullName>
    </recommendedName>
</protein>
<dbReference type="InterPro" id="IPR037516">
    <property type="entry name" value="Tripartite_DENN"/>
</dbReference>
<feature type="compositionally biased region" description="Low complexity" evidence="2">
    <location>
        <begin position="344"/>
        <end position="353"/>
    </location>
</feature>
<feature type="compositionally biased region" description="Acidic residues" evidence="2">
    <location>
        <begin position="488"/>
        <end position="497"/>
    </location>
</feature>
<feature type="compositionally biased region" description="Polar residues" evidence="2">
    <location>
        <begin position="516"/>
        <end position="529"/>
    </location>
</feature>
<feature type="region of interest" description="Disordered" evidence="2">
    <location>
        <begin position="319"/>
        <end position="387"/>
    </location>
</feature>
<dbReference type="Pfam" id="PF09794">
    <property type="entry name" value="Avl9"/>
    <property type="match status" value="1"/>
</dbReference>
<feature type="compositionally biased region" description="Polar residues" evidence="2">
    <location>
        <begin position="612"/>
        <end position="621"/>
    </location>
</feature>
<evidence type="ECO:0000259" key="3">
    <source>
        <dbReference type="PROSITE" id="PS50211"/>
    </source>
</evidence>
<dbReference type="PROSITE" id="PS50211">
    <property type="entry name" value="DENN"/>
    <property type="match status" value="1"/>
</dbReference>
<feature type="compositionally biased region" description="Polar residues" evidence="2">
    <location>
        <begin position="768"/>
        <end position="785"/>
    </location>
</feature>
<evidence type="ECO:0000313" key="4">
    <source>
        <dbReference type="EMBL" id="JAP61220.1"/>
    </source>
</evidence>